<reference evidence="1 2" key="1">
    <citation type="submission" date="2018-04" db="EMBL/GenBank/DDBJ databases">
        <title>Genomic Encyclopedia of Archaeal and Bacterial Type Strains, Phase II (KMG-II): from individual species to whole genera.</title>
        <authorList>
            <person name="Goeker M."/>
        </authorList>
    </citation>
    <scope>NUCLEOTIDE SEQUENCE [LARGE SCALE GENOMIC DNA]</scope>
    <source>
        <strain evidence="1 2">DSM 21823</strain>
    </source>
</reference>
<evidence type="ECO:0000313" key="1">
    <source>
        <dbReference type="EMBL" id="PTX52596.1"/>
    </source>
</evidence>
<sequence length="186" mass="20466">MGITGRDLKKIACEIFAPWQHDLMPIVIVATDDTYLGPARDLVATGTERSGVPLSEALRQSLALAIARAMRRPVDPDRLTWRLALARERGTERDALEVAEDCLISLGLFPERVRRVGPIPAYVGVGRAAYQAAGHLEPAYGFHLMVEALRFLAEPDRTRLLDLARDGSVAAAHRLRGQGVIVLPRR</sequence>
<gene>
    <name evidence="1" type="ORF">C8N34_102376</name>
</gene>
<dbReference type="AlphaFoldDB" id="A0A2T6B968"/>
<accession>A0A2T6B968</accession>
<keyword evidence="2" id="KW-1185">Reference proteome</keyword>
<dbReference type="EMBL" id="QBKP01000002">
    <property type="protein sequence ID" value="PTX52596.1"/>
    <property type="molecule type" value="Genomic_DNA"/>
</dbReference>
<comment type="caution">
    <text evidence="1">The sequence shown here is derived from an EMBL/GenBank/DDBJ whole genome shotgun (WGS) entry which is preliminary data.</text>
</comment>
<proteinExistence type="predicted"/>
<evidence type="ECO:0000313" key="2">
    <source>
        <dbReference type="Proteomes" id="UP000244224"/>
    </source>
</evidence>
<protein>
    <submittedName>
        <fullName evidence="1">Uncharacterized protein</fullName>
    </submittedName>
</protein>
<dbReference type="Proteomes" id="UP000244224">
    <property type="component" value="Unassembled WGS sequence"/>
</dbReference>
<name>A0A2T6B968_9RHOB</name>
<organism evidence="1 2">
    <name type="scientific">Gemmobacter caeni</name>
    <dbReference type="NCBI Taxonomy" id="589035"/>
    <lineage>
        <taxon>Bacteria</taxon>
        <taxon>Pseudomonadati</taxon>
        <taxon>Pseudomonadota</taxon>
        <taxon>Alphaproteobacteria</taxon>
        <taxon>Rhodobacterales</taxon>
        <taxon>Paracoccaceae</taxon>
        <taxon>Gemmobacter</taxon>
    </lineage>
</organism>